<keyword evidence="2" id="KW-1185">Reference proteome</keyword>
<accession>A0ACB8CLU7</accession>
<protein>
    <submittedName>
        <fullName evidence="1">Uncharacterized protein</fullName>
    </submittedName>
</protein>
<comment type="caution">
    <text evidence="1">The sequence shown here is derived from an EMBL/GenBank/DDBJ whole genome shotgun (WGS) entry which is preliminary data.</text>
</comment>
<organism evidence="1 2">
    <name type="scientific">Dermacentor silvarum</name>
    <name type="common">Tick</name>
    <dbReference type="NCBI Taxonomy" id="543639"/>
    <lineage>
        <taxon>Eukaryota</taxon>
        <taxon>Metazoa</taxon>
        <taxon>Ecdysozoa</taxon>
        <taxon>Arthropoda</taxon>
        <taxon>Chelicerata</taxon>
        <taxon>Arachnida</taxon>
        <taxon>Acari</taxon>
        <taxon>Parasitiformes</taxon>
        <taxon>Ixodida</taxon>
        <taxon>Ixodoidea</taxon>
        <taxon>Ixodidae</taxon>
        <taxon>Rhipicephalinae</taxon>
        <taxon>Dermacentor</taxon>
    </lineage>
</organism>
<evidence type="ECO:0000313" key="1">
    <source>
        <dbReference type="EMBL" id="KAH7945814.1"/>
    </source>
</evidence>
<gene>
    <name evidence="1" type="ORF">HPB49_016005</name>
</gene>
<name>A0ACB8CLU7_DERSI</name>
<evidence type="ECO:0000313" key="2">
    <source>
        <dbReference type="Proteomes" id="UP000821865"/>
    </source>
</evidence>
<dbReference type="Proteomes" id="UP000821865">
    <property type="component" value="Chromosome 6"/>
</dbReference>
<reference evidence="1" key="1">
    <citation type="submission" date="2020-05" db="EMBL/GenBank/DDBJ databases">
        <title>Large-scale comparative analyses of tick genomes elucidate their genetic diversity and vector capacities.</title>
        <authorList>
            <person name="Jia N."/>
            <person name="Wang J."/>
            <person name="Shi W."/>
            <person name="Du L."/>
            <person name="Sun Y."/>
            <person name="Zhan W."/>
            <person name="Jiang J."/>
            <person name="Wang Q."/>
            <person name="Zhang B."/>
            <person name="Ji P."/>
            <person name="Sakyi L.B."/>
            <person name="Cui X."/>
            <person name="Yuan T."/>
            <person name="Jiang B."/>
            <person name="Yang W."/>
            <person name="Lam T.T.-Y."/>
            <person name="Chang Q."/>
            <person name="Ding S."/>
            <person name="Wang X."/>
            <person name="Zhu J."/>
            <person name="Ruan X."/>
            <person name="Zhao L."/>
            <person name="Wei J."/>
            <person name="Que T."/>
            <person name="Du C."/>
            <person name="Cheng J."/>
            <person name="Dai P."/>
            <person name="Han X."/>
            <person name="Huang E."/>
            <person name="Gao Y."/>
            <person name="Liu J."/>
            <person name="Shao H."/>
            <person name="Ye R."/>
            <person name="Li L."/>
            <person name="Wei W."/>
            <person name="Wang X."/>
            <person name="Wang C."/>
            <person name="Yang T."/>
            <person name="Huo Q."/>
            <person name="Li W."/>
            <person name="Guo W."/>
            <person name="Chen H."/>
            <person name="Zhou L."/>
            <person name="Ni X."/>
            <person name="Tian J."/>
            <person name="Zhou Y."/>
            <person name="Sheng Y."/>
            <person name="Liu T."/>
            <person name="Pan Y."/>
            <person name="Xia L."/>
            <person name="Li J."/>
            <person name="Zhao F."/>
            <person name="Cao W."/>
        </authorList>
    </citation>
    <scope>NUCLEOTIDE SEQUENCE</scope>
    <source>
        <strain evidence="1">Dsil-2018</strain>
    </source>
</reference>
<dbReference type="EMBL" id="CM023475">
    <property type="protein sequence ID" value="KAH7945814.1"/>
    <property type="molecule type" value="Genomic_DNA"/>
</dbReference>
<proteinExistence type="predicted"/>
<sequence length="617" mass="69831">MAEFAASHACTKTKASDAVCFEKTEDLGGLWTYREHNVDGVASVMFSTTTNTSKELSAFSDFPPPSQYPNYMHHRLVSRYLNDYADAFGLRSYVRCLHSVTRVSPTSDHSDTGQWELVVHDLEEDTTLVDTFDAVMVCTGYDHTPIMAEFPGLRDRFRGRVMHVREYKRPIGFFGAKVLVVGLGNSGCDVAVELSAIADAVYVSTRRGCWTIPRVASRGEPFDVVNVRRSWNWMFHWLPYSIVCSVCEREANQRFDHARYNLAARHRIHGQHATISDTLPSKILNGTVVVKGDVRCFTEDGVIFEDDPKVATVVDVVILATGYTAHFPFIDDSVLPVRDNRVRLYKYVFPSLMQKGTLAFIGAVQPEGSLFPISELQSRWAAGVFAGRYALPAFQAMEEDVDRREMRVRERYIPGSRHARQVDWIEYMDEMAELVGCKPRLGRLLLTDPVLAWACVFGPCLPYQYRLHGPRTWARARQQILDFWDNYRLGLETRKLPWLKPKPWDALETKTTVVDLKVAAMALSFLAAGLKVKALRLLLLSVRVTVTSRKVRPQACARVPYAPAVSEPMAHAFQTFDVNLAHDPTQEWKHEISVKEKRSVDLVVRARRAAAAHEALD</sequence>